<dbReference type="RefSeq" id="WP_189167956.1">
    <property type="nucleotide sequence ID" value="NZ_BMQB01000001.1"/>
</dbReference>
<reference evidence="2" key="2">
    <citation type="submission" date="2020-09" db="EMBL/GenBank/DDBJ databases">
        <authorList>
            <person name="Sun Q."/>
            <person name="Ohkuma M."/>
        </authorList>
    </citation>
    <scope>NUCLEOTIDE SEQUENCE</scope>
    <source>
        <strain evidence="2">JCM 3090</strain>
    </source>
</reference>
<dbReference type="EMBL" id="BMQB01000001">
    <property type="protein sequence ID" value="GGJ74482.1"/>
    <property type="molecule type" value="Genomic_DNA"/>
</dbReference>
<protein>
    <recommendedName>
        <fullName evidence="4">Lipoprotein</fullName>
    </recommendedName>
</protein>
<feature type="chain" id="PRO_5035211598" description="Lipoprotein" evidence="1">
    <location>
        <begin position="32"/>
        <end position="144"/>
    </location>
</feature>
<evidence type="ECO:0000313" key="2">
    <source>
        <dbReference type="EMBL" id="GGJ74482.1"/>
    </source>
</evidence>
<gene>
    <name evidence="2" type="ORF">GCM10010123_00580</name>
</gene>
<comment type="caution">
    <text evidence="2">The sequence shown here is derived from an EMBL/GenBank/DDBJ whole genome shotgun (WGS) entry which is preliminary data.</text>
</comment>
<name>A0A8J3AYB0_9ACTN</name>
<reference evidence="2" key="1">
    <citation type="journal article" date="2014" name="Int. J. Syst. Evol. Microbiol.">
        <title>Complete genome sequence of Corynebacterium casei LMG S-19264T (=DSM 44701T), isolated from a smear-ripened cheese.</title>
        <authorList>
            <consortium name="US DOE Joint Genome Institute (JGI-PGF)"/>
            <person name="Walter F."/>
            <person name="Albersmeier A."/>
            <person name="Kalinowski J."/>
            <person name="Ruckert C."/>
        </authorList>
    </citation>
    <scope>NUCLEOTIDE SEQUENCE</scope>
    <source>
        <strain evidence="2">JCM 3090</strain>
    </source>
</reference>
<dbReference type="AlphaFoldDB" id="A0A8J3AYB0"/>
<keyword evidence="3" id="KW-1185">Reference proteome</keyword>
<keyword evidence="1" id="KW-0732">Signal</keyword>
<evidence type="ECO:0000313" key="3">
    <source>
        <dbReference type="Proteomes" id="UP000649739"/>
    </source>
</evidence>
<dbReference type="Proteomes" id="UP000649739">
    <property type="component" value="Unassembled WGS sequence"/>
</dbReference>
<dbReference type="PROSITE" id="PS51257">
    <property type="entry name" value="PROKAR_LIPOPROTEIN"/>
    <property type="match status" value="1"/>
</dbReference>
<evidence type="ECO:0000256" key="1">
    <source>
        <dbReference type="SAM" id="SignalP"/>
    </source>
</evidence>
<evidence type="ECO:0008006" key="4">
    <source>
        <dbReference type="Google" id="ProtNLM"/>
    </source>
</evidence>
<accession>A0A8J3AYB0</accession>
<organism evidence="2 3">
    <name type="scientific">Pilimelia anulata</name>
    <dbReference type="NCBI Taxonomy" id="53371"/>
    <lineage>
        <taxon>Bacteria</taxon>
        <taxon>Bacillati</taxon>
        <taxon>Actinomycetota</taxon>
        <taxon>Actinomycetes</taxon>
        <taxon>Micromonosporales</taxon>
        <taxon>Micromonosporaceae</taxon>
        <taxon>Pilimelia</taxon>
    </lineage>
</organism>
<sequence>MNRTARAGLAGLLAAALAALTACTGARPVGADTLPADTPERAAARAAHVFAGTILQRLADADRGGRRWLLYRVRVDRLLKGSLNPLVDVARPVGSPGELAVGRKYVLISSGARETWQEVPATFTPPSADAATVKRFTEAVAEHG</sequence>
<feature type="signal peptide" evidence="1">
    <location>
        <begin position="1"/>
        <end position="31"/>
    </location>
</feature>
<proteinExistence type="predicted"/>